<dbReference type="Proteomes" id="UP000683360">
    <property type="component" value="Unassembled WGS sequence"/>
</dbReference>
<feature type="region of interest" description="Disordered" evidence="1">
    <location>
        <begin position="268"/>
        <end position="287"/>
    </location>
</feature>
<keyword evidence="2" id="KW-1133">Transmembrane helix</keyword>
<feature type="compositionally biased region" description="Basic and acidic residues" evidence="1">
    <location>
        <begin position="218"/>
        <end position="231"/>
    </location>
</feature>
<evidence type="ECO:0000256" key="2">
    <source>
        <dbReference type="SAM" id="Phobius"/>
    </source>
</evidence>
<dbReference type="AlphaFoldDB" id="A0A8S3T4P2"/>
<evidence type="ECO:0000313" key="4">
    <source>
        <dbReference type="Proteomes" id="UP000683360"/>
    </source>
</evidence>
<feature type="compositionally biased region" description="Basic and acidic residues" evidence="1">
    <location>
        <begin position="198"/>
        <end position="210"/>
    </location>
</feature>
<keyword evidence="2" id="KW-0472">Membrane</keyword>
<accession>A0A8S3T4P2</accession>
<evidence type="ECO:0000256" key="1">
    <source>
        <dbReference type="SAM" id="MobiDB-lite"/>
    </source>
</evidence>
<proteinExistence type="predicted"/>
<feature type="transmembrane region" description="Helical" evidence="2">
    <location>
        <begin position="113"/>
        <end position="138"/>
    </location>
</feature>
<sequence length="502" mass="58129">MENKYYHTMCGYRNINTMCGYRNINATCGYRNINTMCGYRNINAISGYRNINAMCGYRNINAMCGYRNINAMCGYRNINAMCGYRNINAISGYRNINAMCGYRNINAMHRNPLVGLVLGCTNMQLLLIVPLIGVIMAAPMAEERNIKVKRAMETIMYGNQQNSNKQVKKSDPSMPLHEDIPDVKAAVLPDDGGSVEASKAEDISESKSDETPVDELDTVLKDVELGDKEDNVVSDSLSEETSSQTEDESNIPPADAEAIEELKNSIGEENQVEDSSEKQPITDVASSEEQNYDNYDLFKLYREYQNMIRNYRPLYDVNNYRKRRMAIRKRRFMGRSKERAVKRAHRSKRDLTYPEESELYEQYYYPELSYPNSENYGYGNPYETEDQMEPLEELLEETVLPYPVNSYDEPSWYDYRPTNYEGDEGMYLPVKRQSMLSFVPGNRKRSSPYFYPVNEEPETHFGAFVPEKRNYFDTYGSLVRAARLLAARQEERDPMQGYEEWY</sequence>
<organism evidence="3 4">
    <name type="scientific">Mytilus edulis</name>
    <name type="common">Blue mussel</name>
    <dbReference type="NCBI Taxonomy" id="6550"/>
    <lineage>
        <taxon>Eukaryota</taxon>
        <taxon>Metazoa</taxon>
        <taxon>Spiralia</taxon>
        <taxon>Lophotrochozoa</taxon>
        <taxon>Mollusca</taxon>
        <taxon>Bivalvia</taxon>
        <taxon>Autobranchia</taxon>
        <taxon>Pteriomorphia</taxon>
        <taxon>Mytilida</taxon>
        <taxon>Mytiloidea</taxon>
        <taxon>Mytilidae</taxon>
        <taxon>Mytilinae</taxon>
        <taxon>Mytilus</taxon>
    </lineage>
</organism>
<feature type="compositionally biased region" description="Basic and acidic residues" evidence="1">
    <location>
        <begin position="168"/>
        <end position="182"/>
    </location>
</feature>
<comment type="caution">
    <text evidence="3">The sequence shown here is derived from an EMBL/GenBank/DDBJ whole genome shotgun (WGS) entry which is preliminary data.</text>
</comment>
<dbReference type="OrthoDB" id="6150713at2759"/>
<feature type="region of interest" description="Disordered" evidence="1">
    <location>
        <begin position="157"/>
        <end position="253"/>
    </location>
</feature>
<feature type="compositionally biased region" description="Low complexity" evidence="1">
    <location>
        <begin position="234"/>
        <end position="244"/>
    </location>
</feature>
<keyword evidence="2" id="KW-0812">Transmembrane</keyword>
<dbReference type="EMBL" id="CAJPWZ010001850">
    <property type="protein sequence ID" value="CAG2225485.1"/>
    <property type="molecule type" value="Genomic_DNA"/>
</dbReference>
<protein>
    <submittedName>
        <fullName evidence="3">ARID4B</fullName>
    </submittedName>
</protein>
<keyword evidence="4" id="KW-1185">Reference proteome</keyword>
<name>A0A8S3T4P2_MYTED</name>
<evidence type="ECO:0000313" key="3">
    <source>
        <dbReference type="EMBL" id="CAG2225485.1"/>
    </source>
</evidence>
<gene>
    <name evidence="3" type="ORF">MEDL_38618</name>
</gene>
<reference evidence="3" key="1">
    <citation type="submission" date="2021-03" db="EMBL/GenBank/DDBJ databases">
        <authorList>
            <person name="Bekaert M."/>
        </authorList>
    </citation>
    <scope>NUCLEOTIDE SEQUENCE</scope>
</reference>